<organism evidence="1 2">
    <name type="scientific">Adineta steineri</name>
    <dbReference type="NCBI Taxonomy" id="433720"/>
    <lineage>
        <taxon>Eukaryota</taxon>
        <taxon>Metazoa</taxon>
        <taxon>Spiralia</taxon>
        <taxon>Gnathifera</taxon>
        <taxon>Rotifera</taxon>
        <taxon>Eurotatoria</taxon>
        <taxon>Bdelloidea</taxon>
        <taxon>Adinetida</taxon>
        <taxon>Adinetidae</taxon>
        <taxon>Adineta</taxon>
    </lineage>
</organism>
<reference evidence="1" key="1">
    <citation type="submission" date="2021-02" db="EMBL/GenBank/DDBJ databases">
        <authorList>
            <person name="Nowell W R."/>
        </authorList>
    </citation>
    <scope>NUCLEOTIDE SEQUENCE</scope>
</reference>
<name>A0A820A625_9BILA</name>
<dbReference type="AlphaFoldDB" id="A0A820A625"/>
<sequence>MGTKIKGVHTNIKDICQALQVVVKQCDQDTIAVSFLAVNEMASTASLNQLEPTFMYTQLFKEILLDVEYGNKAIKDLAVCCREVFTGNSIELQLINEFERDYGPQKARWWHTRQCFTY</sequence>
<comment type="caution">
    <text evidence="1">The sequence shown here is derived from an EMBL/GenBank/DDBJ whole genome shotgun (WGS) entry which is preliminary data.</text>
</comment>
<gene>
    <name evidence="1" type="ORF">OXD698_LOCUS40035</name>
</gene>
<feature type="non-terminal residue" evidence="1">
    <location>
        <position position="118"/>
    </location>
</feature>
<dbReference type="EMBL" id="CAJOAZ010008538">
    <property type="protein sequence ID" value="CAF4186440.1"/>
    <property type="molecule type" value="Genomic_DNA"/>
</dbReference>
<dbReference type="Proteomes" id="UP000663844">
    <property type="component" value="Unassembled WGS sequence"/>
</dbReference>
<proteinExistence type="predicted"/>
<evidence type="ECO:0000313" key="1">
    <source>
        <dbReference type="EMBL" id="CAF4186440.1"/>
    </source>
</evidence>
<accession>A0A820A625</accession>
<protein>
    <submittedName>
        <fullName evidence="1">Uncharacterized protein</fullName>
    </submittedName>
</protein>
<evidence type="ECO:0000313" key="2">
    <source>
        <dbReference type="Proteomes" id="UP000663844"/>
    </source>
</evidence>